<name>L9JEL0_TUPCH</name>
<evidence type="ECO:0000313" key="1">
    <source>
        <dbReference type="EMBL" id="ELW49030.1"/>
    </source>
</evidence>
<protein>
    <submittedName>
        <fullName evidence="1">Uncharacterized protein</fullName>
    </submittedName>
</protein>
<dbReference type="AlphaFoldDB" id="L9JEL0"/>
<proteinExistence type="predicted"/>
<gene>
    <name evidence="1" type="ORF">TREES_T100000865</name>
</gene>
<dbReference type="EMBL" id="KB321007">
    <property type="protein sequence ID" value="ELW49030.1"/>
    <property type="molecule type" value="Genomic_DNA"/>
</dbReference>
<evidence type="ECO:0000313" key="2">
    <source>
        <dbReference type="Proteomes" id="UP000011518"/>
    </source>
</evidence>
<keyword evidence="2" id="KW-1185">Reference proteome</keyword>
<accession>L9JEL0</accession>
<dbReference type="InParanoid" id="L9JEL0"/>
<dbReference type="Proteomes" id="UP000011518">
    <property type="component" value="Unassembled WGS sequence"/>
</dbReference>
<reference evidence="2" key="1">
    <citation type="submission" date="2012-07" db="EMBL/GenBank/DDBJ databases">
        <title>Genome of the Chinese tree shrew, a rising model animal genetically related to primates.</title>
        <authorList>
            <person name="Zhang G."/>
            <person name="Fan Y."/>
            <person name="Yao Y."/>
            <person name="Huang Z."/>
        </authorList>
    </citation>
    <scope>NUCLEOTIDE SEQUENCE [LARGE SCALE GENOMIC DNA]</scope>
</reference>
<sequence length="286" mass="30621">MEASVPNAIVEKAAGATTAEPYGQTSTVWCRCVSGTADGSSASPLPSSPRAVEPHRTLSHAVGRAKPVALRHKSSHQHRGTHRWAANTVPHHPHRSDPEGPGLLCSCVCSEGRAASGAAWGEAMLGASCSPLKPHQWTQEPELRPERVVCSRNAAAGPGPHLVRKRKVAVARTVALAHLPTWQGVWASTFSIEGVQLRPSRGQPPEPRAERHALQAKCSLRPRPVTLRPLSALMRSVETLTGLPPRPSGLFLCGNAPALPELPSPLCHAALNIWELSFITFKQAPW</sequence>
<reference evidence="2" key="2">
    <citation type="journal article" date="2013" name="Nat. Commun.">
        <title>Genome of the Chinese tree shrew.</title>
        <authorList>
            <person name="Fan Y."/>
            <person name="Huang Z.Y."/>
            <person name="Cao C.C."/>
            <person name="Chen C.S."/>
            <person name="Chen Y.X."/>
            <person name="Fan D.D."/>
            <person name="He J."/>
            <person name="Hou H.L."/>
            <person name="Hu L."/>
            <person name="Hu X.T."/>
            <person name="Jiang X.T."/>
            <person name="Lai R."/>
            <person name="Lang Y.S."/>
            <person name="Liang B."/>
            <person name="Liao S.G."/>
            <person name="Mu D."/>
            <person name="Ma Y.Y."/>
            <person name="Niu Y.Y."/>
            <person name="Sun X.Q."/>
            <person name="Xia J.Q."/>
            <person name="Xiao J."/>
            <person name="Xiong Z.Q."/>
            <person name="Xu L."/>
            <person name="Yang L."/>
            <person name="Zhang Y."/>
            <person name="Zhao W."/>
            <person name="Zhao X.D."/>
            <person name="Zheng Y.T."/>
            <person name="Zhou J.M."/>
            <person name="Zhu Y.B."/>
            <person name="Zhang G.J."/>
            <person name="Wang J."/>
            <person name="Yao Y.G."/>
        </authorList>
    </citation>
    <scope>NUCLEOTIDE SEQUENCE [LARGE SCALE GENOMIC DNA]</scope>
</reference>
<organism evidence="1 2">
    <name type="scientific">Tupaia chinensis</name>
    <name type="common">Chinese tree shrew</name>
    <name type="synonym">Tupaia belangeri chinensis</name>
    <dbReference type="NCBI Taxonomy" id="246437"/>
    <lineage>
        <taxon>Eukaryota</taxon>
        <taxon>Metazoa</taxon>
        <taxon>Chordata</taxon>
        <taxon>Craniata</taxon>
        <taxon>Vertebrata</taxon>
        <taxon>Euteleostomi</taxon>
        <taxon>Mammalia</taxon>
        <taxon>Eutheria</taxon>
        <taxon>Euarchontoglires</taxon>
        <taxon>Scandentia</taxon>
        <taxon>Tupaiidae</taxon>
        <taxon>Tupaia</taxon>
    </lineage>
</organism>